<evidence type="ECO:0000259" key="2">
    <source>
        <dbReference type="PROSITE" id="PS50076"/>
    </source>
</evidence>
<dbReference type="Pfam" id="PF00226">
    <property type="entry name" value="DnaJ"/>
    <property type="match status" value="1"/>
</dbReference>
<dbReference type="SMART" id="SM00271">
    <property type="entry name" value="DnaJ"/>
    <property type="match status" value="1"/>
</dbReference>
<evidence type="ECO:0000313" key="3">
    <source>
        <dbReference type="Proteomes" id="UP000694888"/>
    </source>
</evidence>
<accession>A0ABM1AEQ1</accession>
<dbReference type="PANTHER" id="PTHR44144">
    <property type="entry name" value="DNAJ HOMOLOG SUBFAMILY C MEMBER 9"/>
    <property type="match status" value="1"/>
</dbReference>
<dbReference type="Proteomes" id="UP000694888">
    <property type="component" value="Unplaced"/>
</dbReference>
<dbReference type="InterPro" id="IPR056453">
    <property type="entry name" value="HTH_DNAJC9"/>
</dbReference>
<dbReference type="PRINTS" id="PR00625">
    <property type="entry name" value="JDOMAIN"/>
</dbReference>
<sequence length="259" mass="29233">MPKLLENCKTLFHTDCLYGVLGVTKDATQKELKKGYHRRSLAYHPDRAENEDKAAATEKFQVLGQVYSILSDQARRAEYDETGGVEEEVSVDEDKDWDQYWRLLFPKVTQKDVEEFTENYRGSDEEIEDLKNAYLASEGDMSVVMDTVLCCTYEDEPRFTKILKDLIKSGDLPDFDKFSKENKRSKNGRLKKAAAEAKEAEEEAKKLKLDGSQDSLFAAIAQRQASRARQADGFLSQLEAKYAGDGAKKGGGGKKKSKK</sequence>
<feature type="domain" description="J" evidence="2">
    <location>
        <begin position="16"/>
        <end position="83"/>
    </location>
</feature>
<dbReference type="InterPro" id="IPR001623">
    <property type="entry name" value="DnaJ_domain"/>
</dbReference>
<dbReference type="PROSITE" id="PS50076">
    <property type="entry name" value="DNAJ_2"/>
    <property type="match status" value="1"/>
</dbReference>
<evidence type="ECO:0000256" key="1">
    <source>
        <dbReference type="SAM" id="Coils"/>
    </source>
</evidence>
<gene>
    <name evidence="4" type="primary">LOC101864360</name>
</gene>
<evidence type="ECO:0000313" key="4">
    <source>
        <dbReference type="RefSeq" id="XP_012946258.1"/>
    </source>
</evidence>
<dbReference type="InterPro" id="IPR052594">
    <property type="entry name" value="J_domain-containing_protein"/>
</dbReference>
<keyword evidence="1" id="KW-0175">Coiled coil</keyword>
<protein>
    <submittedName>
        <fullName evidence="4">DnaJ homolog subfamily C member 9</fullName>
    </submittedName>
</protein>
<dbReference type="CDD" id="cd06257">
    <property type="entry name" value="DnaJ"/>
    <property type="match status" value="1"/>
</dbReference>
<dbReference type="SUPFAM" id="SSF46565">
    <property type="entry name" value="Chaperone J-domain"/>
    <property type="match status" value="1"/>
</dbReference>
<dbReference type="GeneID" id="101864360"/>
<dbReference type="RefSeq" id="XP_012946258.1">
    <property type="nucleotide sequence ID" value="XM_013090804.2"/>
</dbReference>
<organism evidence="3 4">
    <name type="scientific">Aplysia californica</name>
    <name type="common">California sea hare</name>
    <dbReference type="NCBI Taxonomy" id="6500"/>
    <lineage>
        <taxon>Eukaryota</taxon>
        <taxon>Metazoa</taxon>
        <taxon>Spiralia</taxon>
        <taxon>Lophotrochozoa</taxon>
        <taxon>Mollusca</taxon>
        <taxon>Gastropoda</taxon>
        <taxon>Heterobranchia</taxon>
        <taxon>Euthyneura</taxon>
        <taxon>Tectipleura</taxon>
        <taxon>Aplysiida</taxon>
        <taxon>Aplysioidea</taxon>
        <taxon>Aplysiidae</taxon>
        <taxon>Aplysia</taxon>
    </lineage>
</organism>
<proteinExistence type="predicted"/>
<name>A0ABM1AEQ1_APLCA</name>
<dbReference type="PANTHER" id="PTHR44144:SF1">
    <property type="entry name" value="DNAJ HOMOLOG SUBFAMILY C MEMBER 9"/>
    <property type="match status" value="1"/>
</dbReference>
<keyword evidence="3" id="KW-1185">Reference proteome</keyword>
<dbReference type="InterPro" id="IPR018253">
    <property type="entry name" value="DnaJ_domain_CS"/>
</dbReference>
<dbReference type="Pfam" id="PF23302">
    <property type="entry name" value="HTH_DNAJC9"/>
    <property type="match status" value="1"/>
</dbReference>
<reference evidence="4" key="1">
    <citation type="submission" date="2025-08" db="UniProtKB">
        <authorList>
            <consortium name="RefSeq"/>
        </authorList>
    </citation>
    <scope>IDENTIFICATION</scope>
</reference>
<feature type="coiled-coil region" evidence="1">
    <location>
        <begin position="180"/>
        <end position="210"/>
    </location>
</feature>
<dbReference type="Gene3D" id="1.10.287.110">
    <property type="entry name" value="DnaJ domain"/>
    <property type="match status" value="1"/>
</dbReference>
<dbReference type="PROSITE" id="PS00636">
    <property type="entry name" value="DNAJ_1"/>
    <property type="match status" value="1"/>
</dbReference>
<dbReference type="InterPro" id="IPR036869">
    <property type="entry name" value="J_dom_sf"/>
</dbReference>